<sequence>METGKLILLQLKKRETSSGTDTVEGGAGLRHLLQNYYYENESRLYAEAETHKNCTEPDTETSVCRRHHHSYHQQMQL</sequence>
<feature type="region of interest" description="Disordered" evidence="1">
    <location>
        <begin position="52"/>
        <end position="77"/>
    </location>
</feature>
<evidence type="ECO:0000256" key="1">
    <source>
        <dbReference type="SAM" id="MobiDB-lite"/>
    </source>
</evidence>
<dbReference type="AlphaFoldDB" id="A0AAV2JKW6"/>
<dbReference type="Proteomes" id="UP001497482">
    <property type="component" value="Chromosome 13"/>
</dbReference>
<dbReference type="EMBL" id="OZ035835">
    <property type="protein sequence ID" value="CAL1577210.1"/>
    <property type="molecule type" value="Genomic_DNA"/>
</dbReference>
<proteinExistence type="predicted"/>
<protein>
    <submittedName>
        <fullName evidence="2">Uncharacterized protein</fullName>
    </submittedName>
</protein>
<keyword evidence="3" id="KW-1185">Reference proteome</keyword>
<organism evidence="2 3">
    <name type="scientific">Knipowitschia caucasica</name>
    <name type="common">Caucasian dwarf goby</name>
    <name type="synonym">Pomatoschistus caucasicus</name>
    <dbReference type="NCBI Taxonomy" id="637954"/>
    <lineage>
        <taxon>Eukaryota</taxon>
        <taxon>Metazoa</taxon>
        <taxon>Chordata</taxon>
        <taxon>Craniata</taxon>
        <taxon>Vertebrata</taxon>
        <taxon>Euteleostomi</taxon>
        <taxon>Actinopterygii</taxon>
        <taxon>Neopterygii</taxon>
        <taxon>Teleostei</taxon>
        <taxon>Neoteleostei</taxon>
        <taxon>Acanthomorphata</taxon>
        <taxon>Gobiaria</taxon>
        <taxon>Gobiiformes</taxon>
        <taxon>Gobioidei</taxon>
        <taxon>Gobiidae</taxon>
        <taxon>Gobiinae</taxon>
        <taxon>Knipowitschia</taxon>
    </lineage>
</organism>
<name>A0AAV2JKW6_KNICA</name>
<reference evidence="2 3" key="1">
    <citation type="submission" date="2024-04" db="EMBL/GenBank/DDBJ databases">
        <authorList>
            <person name="Waldvogel A.-M."/>
            <person name="Schoenle A."/>
        </authorList>
    </citation>
    <scope>NUCLEOTIDE SEQUENCE [LARGE SCALE GENOMIC DNA]</scope>
</reference>
<evidence type="ECO:0000313" key="3">
    <source>
        <dbReference type="Proteomes" id="UP001497482"/>
    </source>
</evidence>
<evidence type="ECO:0000313" key="2">
    <source>
        <dbReference type="EMBL" id="CAL1577210.1"/>
    </source>
</evidence>
<gene>
    <name evidence="2" type="ORF">KC01_LOCUS8587</name>
</gene>
<accession>A0AAV2JKW6</accession>